<feature type="transmembrane region" description="Helical" evidence="2">
    <location>
        <begin position="61"/>
        <end position="81"/>
    </location>
</feature>
<evidence type="ECO:0000256" key="1">
    <source>
        <dbReference type="SAM" id="MobiDB-lite"/>
    </source>
</evidence>
<sequence length="287" mass="33596">MLVPLTRDAFDRLIPSIATYPQYQFYWGRPADFIRRLAISVVGMVVTWLGSLATGDATGPIWFVLGFAAALYWFWAPIYWASLRNGKVRKFGYCGFWEGEILDVYVTEELVGQEETVNRQGELVIVENRERCLNLEVGDETGFETLFQAPLRREHKGIKPGMRAQTLILSDRPDLSRVAQVADFYLPDRRVWISDYPLLQREAFEEVSRELSDPPPNRRSRRPSRPAPSQETGLARRPDPRDRALARYDRRDASEERGRFDDLEDDFENNDFENFEDDRRDRPRRRR</sequence>
<keyword evidence="4" id="KW-1185">Reference proteome</keyword>
<dbReference type="Proteomes" id="UP001604335">
    <property type="component" value="Unassembled WGS sequence"/>
</dbReference>
<comment type="caution">
    <text evidence="3">The sequence shown here is derived from an EMBL/GenBank/DDBJ whole genome shotgun (WGS) entry which is preliminary data.</text>
</comment>
<evidence type="ECO:0000256" key="2">
    <source>
        <dbReference type="SAM" id="Phobius"/>
    </source>
</evidence>
<dbReference type="RefSeq" id="WP_393013607.1">
    <property type="nucleotide sequence ID" value="NZ_JAZAQF010000069.1"/>
</dbReference>
<keyword evidence="2" id="KW-1133">Transmembrane helix</keyword>
<keyword evidence="2" id="KW-0472">Membrane</keyword>
<keyword evidence="2" id="KW-0812">Transmembrane</keyword>
<gene>
    <name evidence="3" type="ORF">VPK24_11820</name>
</gene>
<dbReference type="EMBL" id="JAZAQF010000069">
    <property type="protein sequence ID" value="MFG3818327.1"/>
    <property type="molecule type" value="Genomic_DNA"/>
</dbReference>
<name>A0ABW7CBN4_9CYAN</name>
<accession>A0ABW7CBN4</accession>
<proteinExistence type="predicted"/>
<evidence type="ECO:0000313" key="3">
    <source>
        <dbReference type="EMBL" id="MFG3818327.1"/>
    </source>
</evidence>
<feature type="compositionally biased region" description="Acidic residues" evidence="1">
    <location>
        <begin position="262"/>
        <end position="276"/>
    </location>
</feature>
<protein>
    <submittedName>
        <fullName evidence="3">Phosphate ABC transporter permease</fullName>
    </submittedName>
</protein>
<feature type="compositionally biased region" description="Basic and acidic residues" evidence="1">
    <location>
        <begin position="234"/>
        <end position="261"/>
    </location>
</feature>
<reference evidence="4" key="1">
    <citation type="journal article" date="2024" name="Algal Res.">
        <title>Biochemical, toxicological and genomic investigation of a high-biomass producing Limnothrix strain isolated from Italian shallow drinking water reservoir.</title>
        <authorList>
            <person name="Simonazzi M."/>
            <person name="Shishido T.K."/>
            <person name="Delbaje E."/>
            <person name="Wahlsten M."/>
            <person name="Fewer D.P."/>
            <person name="Sivonen K."/>
            <person name="Pezzolesi L."/>
            <person name="Pistocchi R."/>
        </authorList>
    </citation>
    <scope>NUCLEOTIDE SEQUENCE [LARGE SCALE GENOMIC DNA]</scope>
    <source>
        <strain evidence="4">LRLZ20PSL1</strain>
    </source>
</reference>
<evidence type="ECO:0000313" key="4">
    <source>
        <dbReference type="Proteomes" id="UP001604335"/>
    </source>
</evidence>
<feature type="region of interest" description="Disordered" evidence="1">
    <location>
        <begin position="206"/>
        <end position="287"/>
    </location>
</feature>
<organism evidence="3 4">
    <name type="scientific">Limnothrix redekei LRLZ20PSL1</name>
    <dbReference type="NCBI Taxonomy" id="3112953"/>
    <lineage>
        <taxon>Bacteria</taxon>
        <taxon>Bacillati</taxon>
        <taxon>Cyanobacteriota</taxon>
        <taxon>Cyanophyceae</taxon>
        <taxon>Pseudanabaenales</taxon>
        <taxon>Pseudanabaenaceae</taxon>
        <taxon>Limnothrix</taxon>
    </lineage>
</organism>
<feature type="transmembrane region" description="Helical" evidence="2">
    <location>
        <begin position="37"/>
        <end position="55"/>
    </location>
</feature>